<dbReference type="EMBL" id="HBIO01005953">
    <property type="protein sequence ID" value="CAE0459456.1"/>
    <property type="molecule type" value="Transcribed_RNA"/>
</dbReference>
<reference evidence="1" key="1">
    <citation type="submission" date="2021-01" db="EMBL/GenBank/DDBJ databases">
        <authorList>
            <person name="Corre E."/>
            <person name="Pelletier E."/>
            <person name="Niang G."/>
            <person name="Scheremetjew M."/>
            <person name="Finn R."/>
            <person name="Kale V."/>
            <person name="Holt S."/>
            <person name="Cochrane G."/>
            <person name="Meng A."/>
            <person name="Brown T."/>
            <person name="Cohen L."/>
        </authorList>
    </citation>
    <scope>NUCLEOTIDE SEQUENCE</scope>
    <source>
        <strain evidence="1">MM31A-1</strain>
    </source>
</reference>
<proteinExistence type="predicted"/>
<gene>
    <name evidence="1" type="ORF">CDEB00056_LOCUS4297</name>
</gene>
<protein>
    <submittedName>
        <fullName evidence="1">Uncharacterized protein</fullName>
    </submittedName>
</protein>
<sequence length="113" mass="12978">MYRREGNGGSMGASQDTCSESSVKYQYILRMEEDWSSWGKCGTNHKSCEKIFSSVQDAIYYAPNLICNFEEYCYGEVLEDYRENPDDAPENGEILEVEDEEGTISRVIMERAE</sequence>
<accession>A0A7S3V616</accession>
<name>A0A7S3V616_9STRA</name>
<evidence type="ECO:0000313" key="1">
    <source>
        <dbReference type="EMBL" id="CAE0459456.1"/>
    </source>
</evidence>
<dbReference type="AlphaFoldDB" id="A0A7S3V616"/>
<organism evidence="1">
    <name type="scientific">Chaetoceros debilis</name>
    <dbReference type="NCBI Taxonomy" id="122233"/>
    <lineage>
        <taxon>Eukaryota</taxon>
        <taxon>Sar</taxon>
        <taxon>Stramenopiles</taxon>
        <taxon>Ochrophyta</taxon>
        <taxon>Bacillariophyta</taxon>
        <taxon>Coscinodiscophyceae</taxon>
        <taxon>Chaetocerotophycidae</taxon>
        <taxon>Chaetocerotales</taxon>
        <taxon>Chaetocerotaceae</taxon>
        <taxon>Chaetoceros</taxon>
    </lineage>
</organism>